<feature type="transmembrane region" description="Helical" evidence="5">
    <location>
        <begin position="355"/>
        <end position="377"/>
    </location>
</feature>
<evidence type="ECO:0000313" key="7">
    <source>
        <dbReference type="Proteomes" id="UP000322225"/>
    </source>
</evidence>
<evidence type="ECO:0008006" key="8">
    <source>
        <dbReference type="Google" id="ProtNLM"/>
    </source>
</evidence>
<dbReference type="GeneID" id="43586335"/>
<dbReference type="InterPro" id="IPR005828">
    <property type="entry name" value="MFS_sugar_transport-like"/>
</dbReference>
<feature type="transmembrane region" description="Helical" evidence="5">
    <location>
        <begin position="419"/>
        <end position="437"/>
    </location>
</feature>
<dbReference type="PANTHER" id="PTHR48022">
    <property type="entry name" value="PLASTIDIC GLUCOSE TRANSPORTER 4"/>
    <property type="match status" value="1"/>
</dbReference>
<organism evidence="6 7">
    <name type="scientific">Kwoniella shandongensis</name>
    <dbReference type="NCBI Taxonomy" id="1734106"/>
    <lineage>
        <taxon>Eukaryota</taxon>
        <taxon>Fungi</taxon>
        <taxon>Dikarya</taxon>
        <taxon>Basidiomycota</taxon>
        <taxon>Agaricomycotina</taxon>
        <taxon>Tremellomycetes</taxon>
        <taxon>Tremellales</taxon>
        <taxon>Cryptococcaceae</taxon>
        <taxon>Kwoniella</taxon>
    </lineage>
</organism>
<accession>A0AAJ8LNY1</accession>
<keyword evidence="3 5" id="KW-1133">Transmembrane helix</keyword>
<feature type="transmembrane region" description="Helical" evidence="5">
    <location>
        <begin position="383"/>
        <end position="407"/>
    </location>
</feature>
<comment type="subcellular location">
    <subcellularLocation>
        <location evidence="1">Membrane</location>
        <topology evidence="1">Multi-pass membrane protein</topology>
    </subcellularLocation>
</comment>
<reference evidence="6" key="1">
    <citation type="submission" date="2017-08" db="EMBL/GenBank/DDBJ databases">
        <authorList>
            <person name="Cuomo C."/>
            <person name="Billmyre B."/>
            <person name="Heitman J."/>
        </authorList>
    </citation>
    <scope>NUCLEOTIDE SEQUENCE</scope>
    <source>
        <strain evidence="6">CBS 12478</strain>
    </source>
</reference>
<feature type="transmembrane region" description="Helical" evidence="5">
    <location>
        <begin position="167"/>
        <end position="188"/>
    </location>
</feature>
<evidence type="ECO:0000256" key="5">
    <source>
        <dbReference type="SAM" id="Phobius"/>
    </source>
</evidence>
<dbReference type="RefSeq" id="XP_065823965.1">
    <property type="nucleotide sequence ID" value="XM_065967893.1"/>
</dbReference>
<feature type="transmembrane region" description="Helical" evidence="5">
    <location>
        <begin position="137"/>
        <end position="155"/>
    </location>
</feature>
<dbReference type="SUPFAM" id="SSF103473">
    <property type="entry name" value="MFS general substrate transporter"/>
    <property type="match status" value="1"/>
</dbReference>
<dbReference type="EMBL" id="CP144063">
    <property type="protein sequence ID" value="WWD22218.1"/>
    <property type="molecule type" value="Genomic_DNA"/>
</dbReference>
<evidence type="ECO:0000256" key="4">
    <source>
        <dbReference type="ARBA" id="ARBA00023136"/>
    </source>
</evidence>
<evidence type="ECO:0000313" key="6">
    <source>
        <dbReference type="EMBL" id="WWD22218.1"/>
    </source>
</evidence>
<keyword evidence="7" id="KW-1185">Reference proteome</keyword>
<gene>
    <name evidence="6" type="ORF">CI109_106709</name>
</gene>
<dbReference type="Gene3D" id="1.20.1250.20">
    <property type="entry name" value="MFS general substrate transporter like domains"/>
    <property type="match status" value="1"/>
</dbReference>
<protein>
    <recommendedName>
        <fullName evidence="8">Major facilitator superfamily (MFS) profile domain-containing protein</fullName>
    </recommendedName>
</protein>
<evidence type="ECO:0000256" key="2">
    <source>
        <dbReference type="ARBA" id="ARBA00022692"/>
    </source>
</evidence>
<sequence length="515" mass="57251">MNNNKDDIALQDYKDDDLAVVQTEDVTRDVDALPQVEAIHKGVTTQLKSQTDMMTIRQTVSAFRRTVAVCVAAGVCAALDGYQYSIQNSIIANKGFIRQMAPKGKSALDPVAVSTFGGLHAAGNVVGQFLIQYLSDWLGRIAAMWMCLATLALYISEHAPSRVRGLLIVAYSMWYSFGILMGAVALKVHRDADPYDWKSLIYSQFAMIGAIAVVYMFLPETPWYLVGKGKLDKCRKTLNKLNAKVPGYDVEQEIGIMAATIEVMRLADIEGKRANGRFDIFKGLNGKRFLIGSYPKVLSSFVGLPVFSNYSTYFYQLAGVADPFLATVIQYSTQIVAVALDASLVDFLGRRRMTMIGFTGVCCGMLMVATIGCFNYSTPELGAALVFAGVTANFFNNFQTSTAYAYLNEMPEQRFRARGSGWGLAYCNLYSVMFNFVTPLMLNRWNVRAAWLFVCTGIPGTVLAFFIMPESSRRSPAEIQELFVDHVPLRKWRGYKTNVERDLEERIARGEIVPI</sequence>
<dbReference type="InterPro" id="IPR036259">
    <property type="entry name" value="MFS_trans_sf"/>
</dbReference>
<dbReference type="AlphaFoldDB" id="A0AAJ8LNY1"/>
<dbReference type="PANTHER" id="PTHR48022:SF68">
    <property type="entry name" value="MAJOR FACILITATOR SUPERFAMILY (MFS) PROFILE DOMAIN-CONTAINING PROTEIN-RELATED"/>
    <property type="match status" value="1"/>
</dbReference>
<proteinExistence type="predicted"/>
<keyword evidence="2 5" id="KW-0812">Transmembrane</keyword>
<dbReference type="GO" id="GO:0005351">
    <property type="term" value="F:carbohydrate:proton symporter activity"/>
    <property type="evidence" value="ECO:0007669"/>
    <property type="project" value="TreeGrafter"/>
</dbReference>
<dbReference type="KEGG" id="ksn:43586335"/>
<feature type="transmembrane region" description="Helical" evidence="5">
    <location>
        <begin position="449"/>
        <end position="468"/>
    </location>
</feature>
<keyword evidence="4 5" id="KW-0472">Membrane</keyword>
<dbReference type="InterPro" id="IPR050360">
    <property type="entry name" value="MFS_Sugar_Transporters"/>
</dbReference>
<dbReference type="GO" id="GO:0016020">
    <property type="term" value="C:membrane"/>
    <property type="evidence" value="ECO:0007669"/>
    <property type="project" value="UniProtKB-SubCell"/>
</dbReference>
<evidence type="ECO:0000256" key="3">
    <source>
        <dbReference type="ARBA" id="ARBA00022989"/>
    </source>
</evidence>
<name>A0AAJ8LNY1_9TREE</name>
<dbReference type="Pfam" id="PF00083">
    <property type="entry name" value="Sugar_tr"/>
    <property type="match status" value="1"/>
</dbReference>
<evidence type="ECO:0000256" key="1">
    <source>
        <dbReference type="ARBA" id="ARBA00004141"/>
    </source>
</evidence>
<reference evidence="6" key="2">
    <citation type="submission" date="2024-01" db="EMBL/GenBank/DDBJ databases">
        <title>Comparative genomics of Cryptococcus and Kwoniella reveals pathogenesis evolution and contrasting modes of karyotype evolution via chromosome fusion or intercentromeric recombination.</title>
        <authorList>
            <person name="Coelho M.A."/>
            <person name="David-Palma M."/>
            <person name="Shea T."/>
            <person name="Bowers K."/>
            <person name="McGinley-Smith S."/>
            <person name="Mohammad A.W."/>
            <person name="Gnirke A."/>
            <person name="Yurkov A.M."/>
            <person name="Nowrousian M."/>
            <person name="Sun S."/>
            <person name="Cuomo C.A."/>
            <person name="Heitman J."/>
        </authorList>
    </citation>
    <scope>NUCLEOTIDE SEQUENCE</scope>
    <source>
        <strain evidence="6">CBS 12478</strain>
    </source>
</reference>
<feature type="transmembrane region" description="Helical" evidence="5">
    <location>
        <begin position="200"/>
        <end position="218"/>
    </location>
</feature>
<dbReference type="Proteomes" id="UP000322225">
    <property type="component" value="Chromosome 13"/>
</dbReference>